<keyword evidence="2" id="KW-1185">Reference proteome</keyword>
<proteinExistence type="predicted"/>
<evidence type="ECO:0000313" key="1">
    <source>
        <dbReference type="EMBL" id="KAF2177605.1"/>
    </source>
</evidence>
<accession>A0A6A6DEN9</accession>
<protein>
    <submittedName>
        <fullName evidence="1">Uncharacterized protein</fullName>
    </submittedName>
</protein>
<sequence length="123" mass="13613">MAQRVLSLTRLSTSSLPVWMRNYVAARNTNPSAGEHLSVLGLENWPDEPSTFLVNRATETEITELEQRLARPESNADDPNDADPTAGCLILLPDGYKVCLKTGNGFTLRIPRARLESSMMLRA</sequence>
<evidence type="ECO:0000313" key="2">
    <source>
        <dbReference type="Proteomes" id="UP000800200"/>
    </source>
</evidence>
<dbReference type="Proteomes" id="UP000800200">
    <property type="component" value="Unassembled WGS sequence"/>
</dbReference>
<dbReference type="EMBL" id="ML994686">
    <property type="protein sequence ID" value="KAF2177605.1"/>
    <property type="molecule type" value="Genomic_DNA"/>
</dbReference>
<dbReference type="OrthoDB" id="2788868at2759"/>
<gene>
    <name evidence="1" type="ORF">K469DRAFT_719698</name>
</gene>
<reference evidence="1" key="1">
    <citation type="journal article" date="2020" name="Stud. Mycol.">
        <title>101 Dothideomycetes genomes: a test case for predicting lifestyles and emergence of pathogens.</title>
        <authorList>
            <person name="Haridas S."/>
            <person name="Albert R."/>
            <person name="Binder M."/>
            <person name="Bloem J."/>
            <person name="Labutti K."/>
            <person name="Salamov A."/>
            <person name="Andreopoulos B."/>
            <person name="Baker S."/>
            <person name="Barry K."/>
            <person name="Bills G."/>
            <person name="Bluhm B."/>
            <person name="Cannon C."/>
            <person name="Castanera R."/>
            <person name="Culley D."/>
            <person name="Daum C."/>
            <person name="Ezra D."/>
            <person name="Gonzalez J."/>
            <person name="Henrissat B."/>
            <person name="Kuo A."/>
            <person name="Liang C."/>
            <person name="Lipzen A."/>
            <person name="Lutzoni F."/>
            <person name="Magnuson J."/>
            <person name="Mondo S."/>
            <person name="Nolan M."/>
            <person name="Ohm R."/>
            <person name="Pangilinan J."/>
            <person name="Park H.-J."/>
            <person name="Ramirez L."/>
            <person name="Alfaro M."/>
            <person name="Sun H."/>
            <person name="Tritt A."/>
            <person name="Yoshinaga Y."/>
            <person name="Zwiers L.-H."/>
            <person name="Turgeon B."/>
            <person name="Goodwin S."/>
            <person name="Spatafora J."/>
            <person name="Crous P."/>
            <person name="Grigoriev I."/>
        </authorList>
    </citation>
    <scope>NUCLEOTIDE SEQUENCE</scope>
    <source>
        <strain evidence="1">CBS 207.26</strain>
    </source>
</reference>
<dbReference type="AlphaFoldDB" id="A0A6A6DEN9"/>
<organism evidence="1 2">
    <name type="scientific">Zopfia rhizophila CBS 207.26</name>
    <dbReference type="NCBI Taxonomy" id="1314779"/>
    <lineage>
        <taxon>Eukaryota</taxon>
        <taxon>Fungi</taxon>
        <taxon>Dikarya</taxon>
        <taxon>Ascomycota</taxon>
        <taxon>Pezizomycotina</taxon>
        <taxon>Dothideomycetes</taxon>
        <taxon>Dothideomycetes incertae sedis</taxon>
        <taxon>Zopfiaceae</taxon>
        <taxon>Zopfia</taxon>
    </lineage>
</organism>
<name>A0A6A6DEN9_9PEZI</name>